<dbReference type="Proteomes" id="UP000095546">
    <property type="component" value="Unassembled WGS sequence"/>
</dbReference>
<dbReference type="RefSeq" id="WP_055162106.1">
    <property type="nucleotide sequence ID" value="NZ_CABIWZ010000011.1"/>
</dbReference>
<dbReference type="STRING" id="187979.ERS852385_01625"/>
<proteinExistence type="predicted"/>
<dbReference type="OrthoDB" id="9771212at2"/>
<sequence>MIISASRRTDIPAFYTPWFMNRVRAGFVDAINPFNRKQVSRISLRPEDVDCIVFWTKNAAPMLPHLEELRAKYPFYFQFTITPYGHDVEPGLPDKREVIRTFQQMSQQLGKARMVWRYDPILLNDHYTIERHLHDFAVMLEMLAPYTDRCVISFLDLYRKTERNTKPLALRPLGIPEMSALAEGFARLAKDSGVTLQSCSEAIDLAAYGIEHGACIDKERIERVIGAPIDVKKDPTQRDVCHCMKSVDIGQYDTCLHRCRYCYANTNGRMAEASFADHHSDATILSGTLRGDETITARKVTHLKIQPTAESQMDSLF</sequence>
<dbReference type="AlphaFoldDB" id="A0A174ALF6"/>
<name>A0A174ALF6_9FIRM</name>
<protein>
    <submittedName>
        <fullName evidence="1">Domain of uncharacterized function (DUF1848)</fullName>
    </submittedName>
</protein>
<dbReference type="eggNOG" id="COG1533">
    <property type="taxonomic scope" value="Bacteria"/>
</dbReference>
<keyword evidence="2" id="KW-1185">Reference proteome</keyword>
<dbReference type="Pfam" id="PF08902">
    <property type="entry name" value="DUF1848"/>
    <property type="match status" value="1"/>
</dbReference>
<gene>
    <name evidence="1" type="ORF">ERS852385_01625</name>
</gene>
<accession>A0A174ALF6</accession>
<evidence type="ECO:0000313" key="1">
    <source>
        <dbReference type="EMBL" id="CUN89284.1"/>
    </source>
</evidence>
<dbReference type="EMBL" id="CYYU01000011">
    <property type="protein sequence ID" value="CUN89284.1"/>
    <property type="molecule type" value="Genomic_DNA"/>
</dbReference>
<reference evidence="1 2" key="1">
    <citation type="submission" date="2015-09" db="EMBL/GenBank/DDBJ databases">
        <authorList>
            <consortium name="Pathogen Informatics"/>
        </authorList>
    </citation>
    <scope>NUCLEOTIDE SEQUENCE [LARGE SCALE GENOMIC DNA]</scope>
    <source>
        <strain evidence="1 2">2789STDY5608828</strain>
    </source>
</reference>
<dbReference type="InterPro" id="IPR014998">
    <property type="entry name" value="DUF1848"/>
</dbReference>
<organism evidence="1 2">
    <name type="scientific">Mitsuokella jalaludinii</name>
    <dbReference type="NCBI Taxonomy" id="187979"/>
    <lineage>
        <taxon>Bacteria</taxon>
        <taxon>Bacillati</taxon>
        <taxon>Bacillota</taxon>
        <taxon>Negativicutes</taxon>
        <taxon>Selenomonadales</taxon>
        <taxon>Selenomonadaceae</taxon>
        <taxon>Mitsuokella</taxon>
    </lineage>
</organism>
<evidence type="ECO:0000313" key="2">
    <source>
        <dbReference type="Proteomes" id="UP000095546"/>
    </source>
</evidence>